<organism evidence="1 2">
    <name type="scientific">Aerophobetes bacterium</name>
    <dbReference type="NCBI Taxonomy" id="2030807"/>
    <lineage>
        <taxon>Bacteria</taxon>
        <taxon>Candidatus Aerophobota</taxon>
    </lineage>
</organism>
<protein>
    <submittedName>
        <fullName evidence="1">Uncharacterized protein</fullName>
    </submittedName>
</protein>
<accession>A0A2A4YKH5</accession>
<dbReference type="EMBL" id="NVUU01000032">
    <property type="protein sequence ID" value="PCI94815.1"/>
    <property type="molecule type" value="Genomic_DNA"/>
</dbReference>
<proteinExistence type="predicted"/>
<feature type="non-terminal residue" evidence="1">
    <location>
        <position position="184"/>
    </location>
</feature>
<evidence type="ECO:0000313" key="1">
    <source>
        <dbReference type="EMBL" id="PCI94815.1"/>
    </source>
</evidence>
<reference evidence="2" key="1">
    <citation type="submission" date="2017-08" db="EMBL/GenBank/DDBJ databases">
        <title>A dynamic microbial community with high functional redundancy inhabits the cold, oxic subseafloor aquifer.</title>
        <authorList>
            <person name="Tully B.J."/>
            <person name="Wheat C.G."/>
            <person name="Glazer B.T."/>
            <person name="Huber J.A."/>
        </authorList>
    </citation>
    <scope>NUCLEOTIDE SEQUENCE [LARGE SCALE GENOMIC DNA]</scope>
</reference>
<sequence length="184" mass="20370">MVTTALTGNCGSCKRSIRPLDSPHSNVAIFNGCKHQFHLECLDRDVLNIHRKSVGELLEFTCMGRATALATHHNGPCTSVVHIKVVEEDVEGTLKVSYNQSNEEKEHKKVEIYEVGVSGSLTQVRHIPLELNPQAAHHRVVRELNRRFGAQTPRVIVREVVRSAVRGAGMLLNLAMVSVVAFAF</sequence>
<name>A0A2A4YKH5_UNCAE</name>
<dbReference type="Proteomes" id="UP000217838">
    <property type="component" value="Unassembled WGS sequence"/>
</dbReference>
<evidence type="ECO:0000313" key="2">
    <source>
        <dbReference type="Proteomes" id="UP000217838"/>
    </source>
</evidence>
<gene>
    <name evidence="1" type="ORF">COB11_03295</name>
</gene>
<comment type="caution">
    <text evidence="1">The sequence shown here is derived from an EMBL/GenBank/DDBJ whole genome shotgun (WGS) entry which is preliminary data.</text>
</comment>
<dbReference type="AlphaFoldDB" id="A0A2A4YKH5"/>